<reference evidence="7 8" key="1">
    <citation type="submission" date="2016-01" db="EMBL/GenBank/DDBJ databases">
        <authorList>
            <person name="Regsiter A."/>
            <person name="william w."/>
        </authorList>
    </citation>
    <scope>NUCLEOTIDE SEQUENCE [LARGE SCALE GENOMIC DNA]</scope>
    <source>
        <strain evidence="7 8">CFBP 6927</strain>
    </source>
</reference>
<dbReference type="PROSITE" id="PS50110">
    <property type="entry name" value="RESPONSE_REGULATORY"/>
    <property type="match status" value="1"/>
</dbReference>
<dbReference type="SMART" id="SM00421">
    <property type="entry name" value="HTH_LUXR"/>
    <property type="match status" value="1"/>
</dbReference>
<evidence type="ECO:0000256" key="1">
    <source>
        <dbReference type="ARBA" id="ARBA00023015"/>
    </source>
</evidence>
<feature type="domain" description="Response regulatory" evidence="6">
    <location>
        <begin position="7"/>
        <end position="120"/>
    </location>
</feature>
<dbReference type="PANTHER" id="PTHR44688:SF16">
    <property type="entry name" value="DNA-BINDING TRANSCRIPTIONAL ACTIVATOR DEVR_DOSR"/>
    <property type="match status" value="1"/>
</dbReference>
<organism evidence="7 8">
    <name type="scientific">Agrobacterium genomosp. 13 str. CFBP 6927</name>
    <dbReference type="NCBI Taxonomy" id="1183428"/>
    <lineage>
        <taxon>Bacteria</taxon>
        <taxon>Pseudomonadati</taxon>
        <taxon>Pseudomonadota</taxon>
        <taxon>Alphaproteobacteria</taxon>
        <taxon>Hyphomicrobiales</taxon>
        <taxon>Rhizobiaceae</taxon>
        <taxon>Rhizobium/Agrobacterium group</taxon>
        <taxon>Agrobacterium</taxon>
        <taxon>Agrobacterium tumefaciens complex</taxon>
    </lineage>
</organism>
<evidence type="ECO:0000313" key="8">
    <source>
        <dbReference type="Proteomes" id="UP000191812"/>
    </source>
</evidence>
<proteinExistence type="predicted"/>
<feature type="domain" description="HTH luxR-type" evidence="5">
    <location>
        <begin position="136"/>
        <end position="201"/>
    </location>
</feature>
<name>A0ABM9VLD3_9HYPH</name>
<dbReference type="Gene3D" id="3.40.50.2300">
    <property type="match status" value="1"/>
</dbReference>
<keyword evidence="3" id="KW-0804">Transcription</keyword>
<dbReference type="SUPFAM" id="SSF46894">
    <property type="entry name" value="C-terminal effector domain of the bipartite response regulators"/>
    <property type="match status" value="1"/>
</dbReference>
<dbReference type="InterPro" id="IPR036388">
    <property type="entry name" value="WH-like_DNA-bd_sf"/>
</dbReference>
<evidence type="ECO:0000259" key="6">
    <source>
        <dbReference type="PROSITE" id="PS50110"/>
    </source>
</evidence>
<dbReference type="Gene3D" id="1.10.10.10">
    <property type="entry name" value="Winged helix-like DNA-binding domain superfamily/Winged helix DNA-binding domain"/>
    <property type="match status" value="1"/>
</dbReference>
<evidence type="ECO:0000256" key="3">
    <source>
        <dbReference type="ARBA" id="ARBA00023163"/>
    </source>
</evidence>
<comment type="caution">
    <text evidence="7">The sequence shown here is derived from an EMBL/GenBank/DDBJ whole genome shotgun (WGS) entry which is preliminary data.</text>
</comment>
<sequence length="215" mass="23389">MSDGEKLVIVIDDDPAVQVSLCDLFASVGLRCVALGSVKEYLVGPRPQQPSCLVLDINLPDMSGLEFQAKIHRHDHPPIVFLTGNPDIPSSVSAMKLGAVDFLVKPFAGGALLSAVRAAIELDTKRLLEREELNALRGRFESLTPREREVLPLIVSGLMNKQAAVELGITEITLQVHRGHVMQKMKAASLPDLVRMATKLDISIIHSRYSGLGPQ</sequence>
<dbReference type="InterPro" id="IPR016032">
    <property type="entry name" value="Sig_transdc_resp-reg_C-effctor"/>
</dbReference>
<dbReference type="PANTHER" id="PTHR44688">
    <property type="entry name" value="DNA-BINDING TRANSCRIPTIONAL ACTIVATOR DEVR_DOSR"/>
    <property type="match status" value="1"/>
</dbReference>
<dbReference type="CDD" id="cd06170">
    <property type="entry name" value="LuxR_C_like"/>
    <property type="match status" value="1"/>
</dbReference>
<dbReference type="Pfam" id="PF00196">
    <property type="entry name" value="GerE"/>
    <property type="match status" value="1"/>
</dbReference>
<keyword evidence="1" id="KW-0805">Transcription regulation</keyword>
<dbReference type="SUPFAM" id="SSF52172">
    <property type="entry name" value="CheY-like"/>
    <property type="match status" value="1"/>
</dbReference>
<keyword evidence="2" id="KW-0238">DNA-binding</keyword>
<dbReference type="InterPro" id="IPR011006">
    <property type="entry name" value="CheY-like_superfamily"/>
</dbReference>
<evidence type="ECO:0000313" key="7">
    <source>
        <dbReference type="EMBL" id="CUX58095.1"/>
    </source>
</evidence>
<accession>A0ABM9VLD3</accession>
<dbReference type="EMBL" id="FBWH01000042">
    <property type="protein sequence ID" value="CUX58095.1"/>
    <property type="molecule type" value="Genomic_DNA"/>
</dbReference>
<keyword evidence="8" id="KW-1185">Reference proteome</keyword>
<dbReference type="Pfam" id="PF00072">
    <property type="entry name" value="Response_reg"/>
    <property type="match status" value="1"/>
</dbReference>
<evidence type="ECO:0000256" key="2">
    <source>
        <dbReference type="ARBA" id="ARBA00023125"/>
    </source>
</evidence>
<dbReference type="PRINTS" id="PR00038">
    <property type="entry name" value="HTHLUXR"/>
</dbReference>
<keyword evidence="4" id="KW-0597">Phosphoprotein</keyword>
<dbReference type="RefSeq" id="WP_080837158.1">
    <property type="nucleotide sequence ID" value="NZ_LT009757.1"/>
</dbReference>
<evidence type="ECO:0000259" key="5">
    <source>
        <dbReference type="PROSITE" id="PS50043"/>
    </source>
</evidence>
<dbReference type="SMART" id="SM00448">
    <property type="entry name" value="REC"/>
    <property type="match status" value="1"/>
</dbReference>
<feature type="modified residue" description="4-aspartylphosphate" evidence="4">
    <location>
        <position position="56"/>
    </location>
</feature>
<dbReference type="InterPro" id="IPR001789">
    <property type="entry name" value="Sig_transdc_resp-reg_receiver"/>
</dbReference>
<evidence type="ECO:0000256" key="4">
    <source>
        <dbReference type="PROSITE-ProRule" id="PRU00169"/>
    </source>
</evidence>
<dbReference type="Proteomes" id="UP000191812">
    <property type="component" value="Unassembled WGS sequence"/>
</dbReference>
<dbReference type="InterPro" id="IPR000792">
    <property type="entry name" value="Tscrpt_reg_LuxR_C"/>
</dbReference>
<gene>
    <name evidence="7" type="primary">nodW</name>
    <name evidence="7" type="ORF">AGR13a_Lc30080</name>
</gene>
<dbReference type="PROSITE" id="PS50043">
    <property type="entry name" value="HTH_LUXR_2"/>
    <property type="match status" value="1"/>
</dbReference>
<protein>
    <submittedName>
        <fullName evidence="7">Nodulation protein W</fullName>
    </submittedName>
</protein>